<organism evidence="1 2">
    <name type="scientific">Winogradskyella jejuensis</name>
    <dbReference type="NCBI Taxonomy" id="1089305"/>
    <lineage>
        <taxon>Bacteria</taxon>
        <taxon>Pseudomonadati</taxon>
        <taxon>Bacteroidota</taxon>
        <taxon>Flavobacteriia</taxon>
        <taxon>Flavobacteriales</taxon>
        <taxon>Flavobacteriaceae</taxon>
        <taxon>Winogradskyella</taxon>
    </lineage>
</organism>
<proteinExistence type="predicted"/>
<dbReference type="NCBIfam" id="TIGR03519">
    <property type="entry name" value="T9SS_PorP_fam"/>
    <property type="match status" value="1"/>
</dbReference>
<evidence type="ECO:0000313" key="1">
    <source>
        <dbReference type="EMBL" id="SHG67723.1"/>
    </source>
</evidence>
<dbReference type="EMBL" id="FQWS01000001">
    <property type="protein sequence ID" value="SHG67723.1"/>
    <property type="molecule type" value="Genomic_DNA"/>
</dbReference>
<reference evidence="2" key="1">
    <citation type="submission" date="2016-11" db="EMBL/GenBank/DDBJ databases">
        <authorList>
            <person name="Varghese N."/>
            <person name="Submissions S."/>
        </authorList>
    </citation>
    <scope>NUCLEOTIDE SEQUENCE [LARGE SCALE GENOMIC DNA]</scope>
    <source>
        <strain evidence="2">DSM 25330</strain>
    </source>
</reference>
<gene>
    <name evidence="1" type="ORF">SAMN05444148_0698</name>
</gene>
<sequence>MRLQKTYLVALIGMLSLLGFSQEGMPVYSDYLTDNYYLIHPSMAGVANCAKVRLTARQQWFGVDDAPSLQTLSAHSRIGDGPSAIGAIVYNDENGFHSNTGAYITYAHHLLLSRNEVDLNMISFGLSAGFIQYKLDETSFLAPGDFDQLIAGIEQSATNFNIDVGMSYHFLDFYAHVTAKNILNNDGINFNEQGFQFNNLRTYLLSVGNVFQKYGSDWSFEPSLMYMYRDATQESSIDVNIKAYREVDFGKVWGGLSYRRSLDGAQFLEGNTVSSQKLQYFTPFIGVDYNQFTFAYTYSYQANTINFNTGGFHQITLGYNFNCRREKYECNCPAIN</sequence>
<accession>A0A1M5LTM3</accession>
<dbReference type="RefSeq" id="WP_073083097.1">
    <property type="nucleotide sequence ID" value="NZ_FQWS01000001.1"/>
</dbReference>
<keyword evidence="2" id="KW-1185">Reference proteome</keyword>
<dbReference type="Proteomes" id="UP000184522">
    <property type="component" value="Unassembled WGS sequence"/>
</dbReference>
<dbReference type="Pfam" id="PF11751">
    <property type="entry name" value="PorP_SprF"/>
    <property type="match status" value="1"/>
</dbReference>
<evidence type="ECO:0000313" key="2">
    <source>
        <dbReference type="Proteomes" id="UP000184522"/>
    </source>
</evidence>
<dbReference type="STRING" id="1089305.SAMN05444148_0698"/>
<name>A0A1M5LTM3_9FLAO</name>
<dbReference type="OrthoDB" id="648347at2"/>
<dbReference type="AlphaFoldDB" id="A0A1M5LTM3"/>
<dbReference type="InterPro" id="IPR019861">
    <property type="entry name" value="PorP/SprF_Bacteroidetes"/>
</dbReference>
<protein>
    <submittedName>
        <fullName evidence="1">Type IX secretion system membrane protein, PorP/SprF family</fullName>
    </submittedName>
</protein>